<proteinExistence type="predicted"/>
<name>A0A0L8I336_OCTBM</name>
<evidence type="ECO:0000313" key="1">
    <source>
        <dbReference type="EMBL" id="KOF95744.1"/>
    </source>
</evidence>
<gene>
    <name evidence="1" type="ORF">OCBIM_22037428mg</name>
</gene>
<organism evidence="1">
    <name type="scientific">Octopus bimaculoides</name>
    <name type="common">California two-spotted octopus</name>
    <dbReference type="NCBI Taxonomy" id="37653"/>
    <lineage>
        <taxon>Eukaryota</taxon>
        <taxon>Metazoa</taxon>
        <taxon>Spiralia</taxon>
        <taxon>Lophotrochozoa</taxon>
        <taxon>Mollusca</taxon>
        <taxon>Cephalopoda</taxon>
        <taxon>Coleoidea</taxon>
        <taxon>Octopodiformes</taxon>
        <taxon>Octopoda</taxon>
        <taxon>Incirrata</taxon>
        <taxon>Octopodidae</taxon>
        <taxon>Octopus</taxon>
    </lineage>
</organism>
<accession>A0A0L8I336</accession>
<reference evidence="1" key="1">
    <citation type="submission" date="2015-07" db="EMBL/GenBank/DDBJ databases">
        <title>MeaNS - Measles Nucleotide Surveillance Program.</title>
        <authorList>
            <person name="Tran T."/>
            <person name="Druce J."/>
        </authorList>
    </citation>
    <scope>NUCLEOTIDE SEQUENCE</scope>
    <source>
        <strain evidence="1">UCB-OBI-ISO-001</strain>
        <tissue evidence="1">Gonad</tissue>
    </source>
</reference>
<dbReference type="EMBL" id="KQ416694">
    <property type="protein sequence ID" value="KOF95744.1"/>
    <property type="molecule type" value="Genomic_DNA"/>
</dbReference>
<protein>
    <submittedName>
        <fullName evidence="1">Uncharacterized protein</fullName>
    </submittedName>
</protein>
<sequence length="63" mass="7259">MPEDKMSAVSEIINENQCLSPCVVAANRLNLPKTFVHKILRDNLGKRPNHLQGFFFLYDSQNR</sequence>
<dbReference type="AlphaFoldDB" id="A0A0L8I336"/>